<keyword evidence="2" id="KW-1185">Reference proteome</keyword>
<accession>A0A8R1YMU6</accession>
<evidence type="ECO:0000313" key="1">
    <source>
        <dbReference type="EnsemblMetazoa" id="PPA30999.1"/>
    </source>
</evidence>
<organism evidence="1 2">
    <name type="scientific">Pristionchus pacificus</name>
    <name type="common">Parasitic nematode worm</name>
    <dbReference type="NCBI Taxonomy" id="54126"/>
    <lineage>
        <taxon>Eukaryota</taxon>
        <taxon>Metazoa</taxon>
        <taxon>Ecdysozoa</taxon>
        <taxon>Nematoda</taxon>
        <taxon>Chromadorea</taxon>
        <taxon>Rhabditida</taxon>
        <taxon>Rhabditina</taxon>
        <taxon>Diplogasteromorpha</taxon>
        <taxon>Diplogasteroidea</taxon>
        <taxon>Neodiplogasteridae</taxon>
        <taxon>Pristionchus</taxon>
    </lineage>
</organism>
<dbReference type="EnsemblMetazoa" id="PPA30999.1">
    <property type="protein sequence ID" value="PPA30999.1"/>
    <property type="gene ID" value="WBGene00203864"/>
</dbReference>
<dbReference type="AlphaFoldDB" id="A0A2A6BGQ4"/>
<dbReference type="Proteomes" id="UP000005239">
    <property type="component" value="Unassembled WGS sequence"/>
</dbReference>
<name>A0A2A6BGQ4_PRIPA</name>
<protein>
    <submittedName>
        <fullName evidence="1">Uncharacterized protein</fullName>
    </submittedName>
</protein>
<proteinExistence type="predicted"/>
<evidence type="ECO:0000313" key="2">
    <source>
        <dbReference type="Proteomes" id="UP000005239"/>
    </source>
</evidence>
<sequence length="92" mass="10815">MSSNLAKELSETKAELVQVYKLEAAERTLVEFKEYLLKRRHLITFTQSTGGFYVKNVSPIALYICFHINNYSEKAQYFERVAPSEIKSRYRE</sequence>
<accession>A0A2A6BGQ4</accession>
<reference evidence="2" key="1">
    <citation type="journal article" date="2008" name="Nat. Genet.">
        <title>The Pristionchus pacificus genome provides a unique perspective on nematode lifestyle and parasitism.</title>
        <authorList>
            <person name="Dieterich C."/>
            <person name="Clifton S.W."/>
            <person name="Schuster L.N."/>
            <person name="Chinwalla A."/>
            <person name="Delehaunty K."/>
            <person name="Dinkelacker I."/>
            <person name="Fulton L."/>
            <person name="Fulton R."/>
            <person name="Godfrey J."/>
            <person name="Minx P."/>
            <person name="Mitreva M."/>
            <person name="Roeseler W."/>
            <person name="Tian H."/>
            <person name="Witte H."/>
            <person name="Yang S.P."/>
            <person name="Wilson R.K."/>
            <person name="Sommer R.J."/>
        </authorList>
    </citation>
    <scope>NUCLEOTIDE SEQUENCE [LARGE SCALE GENOMIC DNA]</scope>
    <source>
        <strain evidence="2">PS312</strain>
    </source>
</reference>
<gene>
    <name evidence="1" type="primary">WBGene00203864</name>
</gene>
<reference evidence="1" key="2">
    <citation type="submission" date="2022-06" db="UniProtKB">
        <authorList>
            <consortium name="EnsemblMetazoa"/>
        </authorList>
    </citation>
    <scope>IDENTIFICATION</scope>
    <source>
        <strain evidence="1">PS312</strain>
    </source>
</reference>